<dbReference type="EMBL" id="JADLQX010000005">
    <property type="protein sequence ID" value="MBF6297656.1"/>
    <property type="molecule type" value="Genomic_DNA"/>
</dbReference>
<organism evidence="1 2">
    <name type="scientific">Nocardia amamiensis</name>
    <dbReference type="NCBI Taxonomy" id="404578"/>
    <lineage>
        <taxon>Bacteria</taxon>
        <taxon>Bacillati</taxon>
        <taxon>Actinomycetota</taxon>
        <taxon>Actinomycetes</taxon>
        <taxon>Mycobacteriales</taxon>
        <taxon>Nocardiaceae</taxon>
        <taxon>Nocardia</taxon>
    </lineage>
</organism>
<protein>
    <submittedName>
        <fullName evidence="1">Uncharacterized protein</fullName>
    </submittedName>
</protein>
<comment type="caution">
    <text evidence="1">The sequence shown here is derived from an EMBL/GenBank/DDBJ whole genome shotgun (WGS) entry which is preliminary data.</text>
</comment>
<name>A0ABS0CMZ4_9NOCA</name>
<proteinExistence type="predicted"/>
<gene>
    <name evidence="1" type="ORF">IU459_08880</name>
</gene>
<dbReference type="RefSeq" id="WP_195128994.1">
    <property type="nucleotide sequence ID" value="NZ_JADLQX010000005.1"/>
</dbReference>
<sequence length="98" mass="10646">MRDDYPTDDELRANFDELLASVLTGGGIYSESGLDMETEKALWTIARAYPGVPDELVDAARAAFAGQLDGSNAAARQAVIARKIEEFNRRKAAERPGT</sequence>
<dbReference type="Proteomes" id="UP000702209">
    <property type="component" value="Unassembled WGS sequence"/>
</dbReference>
<reference evidence="1 2" key="1">
    <citation type="submission" date="2020-10" db="EMBL/GenBank/DDBJ databases">
        <title>Identification of Nocardia species via Next-generation sequencing and recognition of intraspecies genetic diversity.</title>
        <authorList>
            <person name="Li P."/>
            <person name="Li P."/>
            <person name="Lu B."/>
        </authorList>
    </citation>
    <scope>NUCLEOTIDE SEQUENCE [LARGE SCALE GENOMIC DNA]</scope>
    <source>
        <strain evidence="1 2">BJ06-0157</strain>
    </source>
</reference>
<accession>A0ABS0CMZ4</accession>
<evidence type="ECO:0000313" key="1">
    <source>
        <dbReference type="EMBL" id="MBF6297656.1"/>
    </source>
</evidence>
<evidence type="ECO:0000313" key="2">
    <source>
        <dbReference type="Proteomes" id="UP000702209"/>
    </source>
</evidence>
<keyword evidence="2" id="KW-1185">Reference proteome</keyword>